<reference evidence="1" key="2">
    <citation type="journal article" date="2015" name="Fish Shellfish Immunol.">
        <title>Early steps in the European eel (Anguilla anguilla)-Vibrio vulnificus interaction in the gills: Role of the RtxA13 toxin.</title>
        <authorList>
            <person name="Callol A."/>
            <person name="Pajuelo D."/>
            <person name="Ebbesson L."/>
            <person name="Teles M."/>
            <person name="MacKenzie S."/>
            <person name="Amaro C."/>
        </authorList>
    </citation>
    <scope>NUCLEOTIDE SEQUENCE</scope>
</reference>
<sequence>MSSHITYSSRNRIYKVSRRLINKPTFAL</sequence>
<protein>
    <submittedName>
        <fullName evidence="1">Uncharacterized protein</fullName>
    </submittedName>
</protein>
<name>A0A0E9QYU7_ANGAN</name>
<reference evidence="1" key="1">
    <citation type="submission" date="2014-11" db="EMBL/GenBank/DDBJ databases">
        <authorList>
            <person name="Amaro Gonzalez C."/>
        </authorList>
    </citation>
    <scope>NUCLEOTIDE SEQUENCE</scope>
</reference>
<dbReference type="EMBL" id="GBXM01087344">
    <property type="protein sequence ID" value="JAH21233.1"/>
    <property type="molecule type" value="Transcribed_RNA"/>
</dbReference>
<proteinExistence type="predicted"/>
<dbReference type="AlphaFoldDB" id="A0A0E9QYU7"/>
<accession>A0A0E9QYU7</accession>
<organism evidence="1">
    <name type="scientific">Anguilla anguilla</name>
    <name type="common">European freshwater eel</name>
    <name type="synonym">Muraena anguilla</name>
    <dbReference type="NCBI Taxonomy" id="7936"/>
    <lineage>
        <taxon>Eukaryota</taxon>
        <taxon>Metazoa</taxon>
        <taxon>Chordata</taxon>
        <taxon>Craniata</taxon>
        <taxon>Vertebrata</taxon>
        <taxon>Euteleostomi</taxon>
        <taxon>Actinopterygii</taxon>
        <taxon>Neopterygii</taxon>
        <taxon>Teleostei</taxon>
        <taxon>Anguilliformes</taxon>
        <taxon>Anguillidae</taxon>
        <taxon>Anguilla</taxon>
    </lineage>
</organism>
<evidence type="ECO:0000313" key="1">
    <source>
        <dbReference type="EMBL" id="JAH21233.1"/>
    </source>
</evidence>